<dbReference type="WBParaSite" id="MCOS_0000082701-mRNA-1">
    <property type="protein sequence ID" value="MCOS_0000082701-mRNA-1"/>
    <property type="gene ID" value="MCOS_0000082701"/>
</dbReference>
<proteinExistence type="predicted"/>
<sequence>MPSQTNVAVVTVPILPRGGYSQIILDIVVPCHICNTRFLNTSIVAVFIHKWKPVSKRLVYLPTSPHLTSTSLILYDRMAPSGILVVHTRTSVGPAINRRPREAARCHHDRFSLPQVIGAVEQGTYAPEFMHITNKEIVR</sequence>
<evidence type="ECO:0000313" key="2">
    <source>
        <dbReference type="Proteomes" id="UP000267029"/>
    </source>
</evidence>
<protein>
    <submittedName>
        <fullName evidence="1 3">Uncharacterized protein</fullName>
    </submittedName>
</protein>
<dbReference type="Proteomes" id="UP000267029">
    <property type="component" value="Unassembled WGS sequence"/>
</dbReference>
<reference evidence="1 2" key="2">
    <citation type="submission" date="2018-10" db="EMBL/GenBank/DDBJ databases">
        <authorList>
            <consortium name="Pathogen Informatics"/>
        </authorList>
    </citation>
    <scope>NUCLEOTIDE SEQUENCE [LARGE SCALE GENOMIC DNA]</scope>
</reference>
<dbReference type="AlphaFoldDB" id="A0A0R3U2U8"/>
<dbReference type="EMBL" id="UXSR01000083">
    <property type="protein sequence ID" value="VDD74825.1"/>
    <property type="molecule type" value="Genomic_DNA"/>
</dbReference>
<keyword evidence="2" id="KW-1185">Reference proteome</keyword>
<evidence type="ECO:0000313" key="1">
    <source>
        <dbReference type="EMBL" id="VDD74825.1"/>
    </source>
</evidence>
<evidence type="ECO:0000313" key="3">
    <source>
        <dbReference type="WBParaSite" id="MCOS_0000082701-mRNA-1"/>
    </source>
</evidence>
<organism evidence="3">
    <name type="scientific">Mesocestoides corti</name>
    <name type="common">Flatworm</name>
    <dbReference type="NCBI Taxonomy" id="53468"/>
    <lineage>
        <taxon>Eukaryota</taxon>
        <taxon>Metazoa</taxon>
        <taxon>Spiralia</taxon>
        <taxon>Lophotrochozoa</taxon>
        <taxon>Platyhelminthes</taxon>
        <taxon>Cestoda</taxon>
        <taxon>Eucestoda</taxon>
        <taxon>Cyclophyllidea</taxon>
        <taxon>Mesocestoididae</taxon>
        <taxon>Mesocestoides</taxon>
    </lineage>
</organism>
<accession>A0A0R3U2U8</accession>
<gene>
    <name evidence="1" type="ORF">MCOS_LOCUS828</name>
</gene>
<name>A0A0R3U2U8_MESCO</name>
<reference evidence="3" key="1">
    <citation type="submission" date="2017-02" db="UniProtKB">
        <authorList>
            <consortium name="WormBaseParasite"/>
        </authorList>
    </citation>
    <scope>IDENTIFICATION</scope>
</reference>